<dbReference type="PANTHER" id="PTHR18939">
    <property type="entry name" value="RIBOSOME BINDING PROTEIN-1"/>
    <property type="match status" value="1"/>
</dbReference>
<evidence type="ECO:0000313" key="4">
    <source>
        <dbReference type="Proteomes" id="UP000283509"/>
    </source>
</evidence>
<feature type="coiled-coil region" evidence="1">
    <location>
        <begin position="649"/>
        <end position="697"/>
    </location>
</feature>
<accession>A0A423UA04</accession>
<feature type="compositionally biased region" description="Basic and acidic residues" evidence="2">
    <location>
        <begin position="122"/>
        <end position="139"/>
    </location>
</feature>
<dbReference type="EMBL" id="QCYY01000258">
    <property type="protein sequence ID" value="ROT85526.1"/>
    <property type="molecule type" value="Genomic_DNA"/>
</dbReference>
<feature type="compositionally biased region" description="Low complexity" evidence="2">
    <location>
        <begin position="98"/>
        <end position="119"/>
    </location>
</feature>
<protein>
    <submittedName>
        <fullName evidence="3">Putative ribosome-binding protein 1-like isoform X11</fullName>
    </submittedName>
</protein>
<evidence type="ECO:0000256" key="1">
    <source>
        <dbReference type="SAM" id="Coils"/>
    </source>
</evidence>
<sequence>MDVLVLGAVVVVLTVVVYLLATLGTKETPYEEALAEQRQKQEQEQIALAKSDRQQKYKNTKQKKPKARKDDFEQNGPASATKVEEIATEPDTTPPSTEPEASPQPQQIVVEEVTETIVTKAEAVKVEATKGGKSSKPEAAKSSQTKAESPKADSVKVESTKGKTSKVEASKSDQAKAESPKVESGKSKAAKAEAAKTETAKTEAAKAEPAKGKAAKTDVGKAEAAKITKAKETKTEAAKTEAAKTKAAPESTPPPQGKENKKEKVVTPVTRPKVEDNFEVVDGSLNSTGKATPTQEKKKKKEKQKTDMPAPKESRILPLVQDAHLSSGEIQTLIDILLNKQQQNNAGGEWVEKGRVDPTTQLRRQLEEVETRLREKDEAHSALSAKITALRTELNCERSRAVKLKAQLDDTVANHSRELETANANAQTSQNARLNEMKAALEKEYQAKMQQQQKILQQLQSTNNESEIATLRASLSESEMQTAVLRQEHEELTRRCQQYEEHIAALDEKRAGENASRNTQITELQAQLASADAQRAQALAEASAASAERDALTVQLANETSKTAQTQHKLQEAVQEKTKVESRLAQIEGELCSVRQVVLDQTAEIERLKEEKESLASQSVRPAAEGQENGDVHAEQTQGPSTAHLESLVKEREIQIEQQISEVSNLKKEIARLKEELDNQKAKNNEASGEVEEEKTKVRAVLRRIFPEVVVDDALIDRMEPELSDWL</sequence>
<dbReference type="InterPro" id="IPR040248">
    <property type="entry name" value="RRBP1"/>
</dbReference>
<feature type="compositionally biased region" description="Basic and acidic residues" evidence="2">
    <location>
        <begin position="148"/>
        <end position="244"/>
    </location>
</feature>
<keyword evidence="4" id="KW-1185">Reference proteome</keyword>
<dbReference type="AlphaFoldDB" id="A0A423UA04"/>
<feature type="region of interest" description="Disordered" evidence="2">
    <location>
        <begin position="34"/>
        <end position="317"/>
    </location>
</feature>
<feature type="compositionally biased region" description="Basic and acidic residues" evidence="2">
    <location>
        <begin position="304"/>
        <end position="315"/>
    </location>
</feature>
<dbReference type="Proteomes" id="UP000283509">
    <property type="component" value="Unassembled WGS sequence"/>
</dbReference>
<feature type="region of interest" description="Disordered" evidence="2">
    <location>
        <begin position="610"/>
        <end position="641"/>
    </location>
</feature>
<dbReference type="GO" id="GO:0005789">
    <property type="term" value="C:endoplasmic reticulum membrane"/>
    <property type="evidence" value="ECO:0007669"/>
    <property type="project" value="TreeGrafter"/>
</dbReference>
<name>A0A423UA04_PENVA</name>
<gene>
    <name evidence="3" type="ORF">C7M84_012482</name>
</gene>
<feature type="compositionally biased region" description="Basic residues" evidence="2">
    <location>
        <begin position="56"/>
        <end position="67"/>
    </location>
</feature>
<evidence type="ECO:0000313" key="3">
    <source>
        <dbReference type="EMBL" id="ROT85526.1"/>
    </source>
</evidence>
<reference evidence="3 4" key="1">
    <citation type="submission" date="2018-04" db="EMBL/GenBank/DDBJ databases">
        <authorList>
            <person name="Zhang X."/>
            <person name="Yuan J."/>
            <person name="Li F."/>
            <person name="Xiang J."/>
        </authorList>
    </citation>
    <scope>NUCLEOTIDE SEQUENCE [LARGE SCALE GENOMIC DNA]</scope>
    <source>
        <tissue evidence="3">Muscle</tissue>
    </source>
</reference>
<evidence type="ECO:0000256" key="2">
    <source>
        <dbReference type="SAM" id="MobiDB-lite"/>
    </source>
</evidence>
<feature type="compositionally biased region" description="Polar residues" evidence="2">
    <location>
        <begin position="284"/>
        <end position="294"/>
    </location>
</feature>
<dbReference type="STRING" id="6689.A0A423UA04"/>
<feature type="coiled-coil region" evidence="1">
    <location>
        <begin position="359"/>
        <end position="541"/>
    </location>
</feature>
<proteinExistence type="predicted"/>
<organism evidence="3 4">
    <name type="scientific">Penaeus vannamei</name>
    <name type="common">Whiteleg shrimp</name>
    <name type="synonym">Litopenaeus vannamei</name>
    <dbReference type="NCBI Taxonomy" id="6689"/>
    <lineage>
        <taxon>Eukaryota</taxon>
        <taxon>Metazoa</taxon>
        <taxon>Ecdysozoa</taxon>
        <taxon>Arthropoda</taxon>
        <taxon>Crustacea</taxon>
        <taxon>Multicrustacea</taxon>
        <taxon>Malacostraca</taxon>
        <taxon>Eumalacostraca</taxon>
        <taxon>Eucarida</taxon>
        <taxon>Decapoda</taxon>
        <taxon>Dendrobranchiata</taxon>
        <taxon>Penaeoidea</taxon>
        <taxon>Penaeidae</taxon>
        <taxon>Penaeus</taxon>
    </lineage>
</organism>
<reference evidence="3 4" key="2">
    <citation type="submission" date="2019-01" db="EMBL/GenBank/DDBJ databases">
        <title>The decoding of complex shrimp genome reveals the adaptation for benthos swimmer, frequently molting mechanism and breeding impact on genome.</title>
        <authorList>
            <person name="Sun Y."/>
            <person name="Gao Y."/>
            <person name="Yu Y."/>
        </authorList>
    </citation>
    <scope>NUCLEOTIDE SEQUENCE [LARGE SCALE GENOMIC DNA]</scope>
    <source>
        <tissue evidence="3">Muscle</tissue>
    </source>
</reference>
<dbReference type="OrthoDB" id="6368199at2759"/>
<keyword evidence="1" id="KW-0175">Coiled coil</keyword>
<comment type="caution">
    <text evidence="3">The sequence shown here is derived from an EMBL/GenBank/DDBJ whole genome shotgun (WGS) entry which is preliminary data.</text>
</comment>
<dbReference type="PANTHER" id="PTHR18939:SF4">
    <property type="entry name" value="RIBOSOME-BINDING PROTEIN 1"/>
    <property type="match status" value="1"/>
</dbReference>